<name>A0A7S3D6N4_9EUKA</name>
<keyword evidence="1" id="KW-0880">Kelch repeat</keyword>
<dbReference type="EMBL" id="HBIB01015423">
    <property type="protein sequence ID" value="CAE0247786.1"/>
    <property type="molecule type" value="Transcribed_RNA"/>
</dbReference>
<reference evidence="3" key="1">
    <citation type="submission" date="2021-01" db="EMBL/GenBank/DDBJ databases">
        <authorList>
            <person name="Corre E."/>
            <person name="Pelletier E."/>
            <person name="Niang G."/>
            <person name="Scheremetjew M."/>
            <person name="Finn R."/>
            <person name="Kale V."/>
            <person name="Holt S."/>
            <person name="Cochrane G."/>
            <person name="Meng A."/>
            <person name="Brown T."/>
            <person name="Cohen L."/>
        </authorList>
    </citation>
    <scope>NUCLEOTIDE SEQUENCE</scope>
    <source>
        <strain evidence="3">NIES-2562</strain>
    </source>
</reference>
<dbReference type="PANTHER" id="PTHR24412:SF489">
    <property type="entry name" value="RING FINGER DOMAIN AND KELCH REPEAT-CONTAINING PROTEIN DDB_G0271372"/>
    <property type="match status" value="1"/>
</dbReference>
<protein>
    <recommendedName>
        <fullName evidence="5">Kelch repeat-containing protein</fullName>
    </recommendedName>
</protein>
<dbReference type="Gene3D" id="2.120.10.80">
    <property type="entry name" value="Kelch-type beta propeller"/>
    <property type="match status" value="1"/>
</dbReference>
<dbReference type="SUPFAM" id="SSF50965">
    <property type="entry name" value="Galactose oxidase, central domain"/>
    <property type="match status" value="1"/>
</dbReference>
<dbReference type="SMART" id="SM00612">
    <property type="entry name" value="Kelch"/>
    <property type="match status" value="2"/>
</dbReference>
<dbReference type="InterPro" id="IPR006652">
    <property type="entry name" value="Kelch_1"/>
</dbReference>
<dbReference type="InterPro" id="IPR015915">
    <property type="entry name" value="Kelch-typ_b-propeller"/>
</dbReference>
<evidence type="ECO:0008006" key="5">
    <source>
        <dbReference type="Google" id="ProtNLM"/>
    </source>
</evidence>
<dbReference type="AlphaFoldDB" id="A0A7S3D6N4"/>
<dbReference type="InterPro" id="IPR011043">
    <property type="entry name" value="Gal_Oxase/kelch_b-propeller"/>
</dbReference>
<gene>
    <name evidence="3" type="ORF">PBIL07802_LOCUS9976</name>
    <name evidence="4" type="ORF">PBIL07802_LOCUS9978</name>
</gene>
<dbReference type="Pfam" id="PF24681">
    <property type="entry name" value="Kelch_KLHDC2_KLHL20_DRC7"/>
    <property type="match status" value="1"/>
</dbReference>
<sequence>MIKSCRGIIGGGTVSASHADPATTIEFLTESGEIVSSTLCLHTPRRGAVTVKLGNNAYVICGTGAESEDLSSIERFDCSTLTIEEGRRWEFPCALTCACSCQLDSGSMVMGGYKAVNQDCLASIYMVQGEEFDISVRAAGQLLIPRKNATAETLIDGSVIVVGGWDGRSTLRQTELVNVREDGKFRGSLSRPLLEPRECVSSTSVENCVLVFGGFDGFGVTDSAEMLDVRTKTWQMIPRFPGAKRECTSCVQLSSTRFAVIGGWDGYHSLDEVMIYDQTAAKWEKTRKMTEKRNRPFTISL</sequence>
<evidence type="ECO:0000313" key="4">
    <source>
        <dbReference type="EMBL" id="CAE0247786.1"/>
    </source>
</evidence>
<dbReference type="EMBL" id="HBIB01015420">
    <property type="protein sequence ID" value="CAE0247784.1"/>
    <property type="molecule type" value="Transcribed_RNA"/>
</dbReference>
<proteinExistence type="predicted"/>
<evidence type="ECO:0000256" key="1">
    <source>
        <dbReference type="ARBA" id="ARBA00022441"/>
    </source>
</evidence>
<evidence type="ECO:0000256" key="2">
    <source>
        <dbReference type="ARBA" id="ARBA00022737"/>
    </source>
</evidence>
<evidence type="ECO:0000313" key="3">
    <source>
        <dbReference type="EMBL" id="CAE0247784.1"/>
    </source>
</evidence>
<keyword evidence="2" id="KW-0677">Repeat</keyword>
<accession>A0A7S3D6N4</accession>
<organism evidence="3">
    <name type="scientific">Palpitomonas bilix</name>
    <dbReference type="NCBI Taxonomy" id="652834"/>
    <lineage>
        <taxon>Eukaryota</taxon>
        <taxon>Eukaryota incertae sedis</taxon>
    </lineage>
</organism>
<dbReference type="PANTHER" id="PTHR24412">
    <property type="entry name" value="KELCH PROTEIN"/>
    <property type="match status" value="1"/>
</dbReference>